<reference evidence="1" key="1">
    <citation type="submission" date="2023-07" db="EMBL/GenBank/DDBJ databases">
        <title>Black Yeasts Isolated from many extreme environments.</title>
        <authorList>
            <person name="Coleine C."/>
            <person name="Stajich J.E."/>
            <person name="Selbmann L."/>
        </authorList>
    </citation>
    <scope>NUCLEOTIDE SEQUENCE</scope>
    <source>
        <strain evidence="1">CCFEE 5714</strain>
    </source>
</reference>
<dbReference type="EMBL" id="JAUTXU010000145">
    <property type="protein sequence ID" value="KAK3703912.1"/>
    <property type="molecule type" value="Genomic_DNA"/>
</dbReference>
<dbReference type="Proteomes" id="UP001281147">
    <property type="component" value="Unassembled WGS sequence"/>
</dbReference>
<evidence type="ECO:0000313" key="2">
    <source>
        <dbReference type="Proteomes" id="UP001281147"/>
    </source>
</evidence>
<keyword evidence="2" id="KW-1185">Reference proteome</keyword>
<accession>A0ACC3MX68</accession>
<gene>
    <name evidence="1" type="ORF">LTR37_014130</name>
</gene>
<protein>
    <submittedName>
        <fullName evidence="1">Uncharacterized protein</fullName>
    </submittedName>
</protein>
<sequence>MSSEWEDDQDVYRHMWDNYDNHEWHFGNGEPWAAWHDLVEDSVLDPPSSSTFDDSQNSPPRPGLHRTSFDNHLPSHDQLHPEIPRPMGNTSSSANTADPRTQQVPQARPQIHTTTSNHRTAPTADYSEDWLDREVANRNSPYGYIPEEFFQSLDEDSSEESFLDGIDIDEILSEGSVGPAAAAMPPRRNANRRNSYVDLTNDASPPGQSSRSPRQPISLKRSAEGSSQGRSKKRTKRTAEDEANIEELDLTNEAPSAEEELLQNQQKEAIKAQQASDDNDPSGPVKIGKRQCIICMENFTNATITSCGHIYCHECLTQALIAGEKNSDRGIGNCPVCRKPVQRKKDKQVIPIAFMKKSAFKGKARRDMSVLG</sequence>
<organism evidence="1 2">
    <name type="scientific">Vermiconidia calcicola</name>
    <dbReference type="NCBI Taxonomy" id="1690605"/>
    <lineage>
        <taxon>Eukaryota</taxon>
        <taxon>Fungi</taxon>
        <taxon>Dikarya</taxon>
        <taxon>Ascomycota</taxon>
        <taxon>Pezizomycotina</taxon>
        <taxon>Dothideomycetes</taxon>
        <taxon>Dothideomycetidae</taxon>
        <taxon>Mycosphaerellales</taxon>
        <taxon>Extremaceae</taxon>
        <taxon>Vermiconidia</taxon>
    </lineage>
</organism>
<evidence type="ECO:0000313" key="1">
    <source>
        <dbReference type="EMBL" id="KAK3703912.1"/>
    </source>
</evidence>
<name>A0ACC3MX68_9PEZI</name>
<proteinExistence type="predicted"/>
<comment type="caution">
    <text evidence="1">The sequence shown here is derived from an EMBL/GenBank/DDBJ whole genome shotgun (WGS) entry which is preliminary data.</text>
</comment>